<reference evidence="1 2" key="1">
    <citation type="submission" date="2019-08" db="EMBL/GenBank/DDBJ databases">
        <title>Whole genome of Aphis craccivora.</title>
        <authorList>
            <person name="Voronova N.V."/>
            <person name="Shulinski R.S."/>
            <person name="Bandarenka Y.V."/>
            <person name="Zhorov D.G."/>
            <person name="Warner D."/>
        </authorList>
    </citation>
    <scope>NUCLEOTIDE SEQUENCE [LARGE SCALE GENOMIC DNA]</scope>
    <source>
        <strain evidence="1">180601</strain>
        <tissue evidence="1">Whole Body</tissue>
    </source>
</reference>
<evidence type="ECO:0000313" key="1">
    <source>
        <dbReference type="EMBL" id="KAF0754232.1"/>
    </source>
</evidence>
<evidence type="ECO:0000313" key="2">
    <source>
        <dbReference type="Proteomes" id="UP000478052"/>
    </source>
</evidence>
<dbReference type="AlphaFoldDB" id="A0A6G0YEP2"/>
<proteinExistence type="predicted"/>
<sequence length="84" mass="9928">MHLESMHKTIKYHYLNGCKVGLLDKIQRNTKNTQQEYITYNLTINQDSANNWSVESEYTPCQIYKIKKIKNDYICCAMMCSNLL</sequence>
<gene>
    <name evidence="1" type="ORF">FWK35_00022538</name>
</gene>
<keyword evidence="2" id="KW-1185">Reference proteome</keyword>
<dbReference type="EMBL" id="VUJU01004474">
    <property type="protein sequence ID" value="KAF0754232.1"/>
    <property type="molecule type" value="Genomic_DNA"/>
</dbReference>
<organism evidence="1 2">
    <name type="scientific">Aphis craccivora</name>
    <name type="common">Cowpea aphid</name>
    <dbReference type="NCBI Taxonomy" id="307492"/>
    <lineage>
        <taxon>Eukaryota</taxon>
        <taxon>Metazoa</taxon>
        <taxon>Ecdysozoa</taxon>
        <taxon>Arthropoda</taxon>
        <taxon>Hexapoda</taxon>
        <taxon>Insecta</taxon>
        <taxon>Pterygota</taxon>
        <taxon>Neoptera</taxon>
        <taxon>Paraneoptera</taxon>
        <taxon>Hemiptera</taxon>
        <taxon>Sternorrhyncha</taxon>
        <taxon>Aphidomorpha</taxon>
        <taxon>Aphidoidea</taxon>
        <taxon>Aphididae</taxon>
        <taxon>Aphidini</taxon>
        <taxon>Aphis</taxon>
        <taxon>Aphis</taxon>
    </lineage>
</organism>
<accession>A0A6G0YEP2</accession>
<protein>
    <submittedName>
        <fullName evidence="1">Transporter</fullName>
    </submittedName>
</protein>
<name>A0A6G0YEP2_APHCR</name>
<comment type="caution">
    <text evidence="1">The sequence shown here is derived from an EMBL/GenBank/DDBJ whole genome shotgun (WGS) entry which is preliminary data.</text>
</comment>
<dbReference type="Proteomes" id="UP000478052">
    <property type="component" value="Unassembled WGS sequence"/>
</dbReference>